<dbReference type="OrthoDB" id="5405126at2759"/>
<sequence>MHSIRRSCQSALQSSNATRLFAHTSQRAFSRSAAHHRGDLPVFQSSSTPELTALLSATNAKVLLPLHLTKDQAKLVFKKENKAKLESEPIEITLGDVTLPLEHIDRNRDVPARFQQLREIVAKSSTEADWENVLRVMEGYENAGIRIKTQQHAMIVRRMSRAGMQHLILKALQRAGKTGLRLSTREVVSAVLRAVRDKAALADWELDQLKKSLSMAEQVVELMELDEHLGKTHGADDLRTSPVVVALPLEMAAEMAYRHDGDVEKVKRYAVRLMNSLAQHDFMTRLNELAAIPKQDLPTHRKLMDAFWDLAVAATEKISVWNGLSTARTVLEDDMPMAAEAERVQKELYAALQAAREWMRTLETQREDKPDREPREPYEKYLEEAMSKCEDGE</sequence>
<dbReference type="Proteomes" id="UP000799291">
    <property type="component" value="Unassembled WGS sequence"/>
</dbReference>
<proteinExistence type="predicted"/>
<name>A0A6G1JFJ6_9PLEO</name>
<evidence type="ECO:0000313" key="2">
    <source>
        <dbReference type="EMBL" id="KAF2689011.1"/>
    </source>
</evidence>
<feature type="region of interest" description="Disordered" evidence="1">
    <location>
        <begin position="362"/>
        <end position="393"/>
    </location>
</feature>
<organism evidence="2 3">
    <name type="scientific">Lentithecium fluviatile CBS 122367</name>
    <dbReference type="NCBI Taxonomy" id="1168545"/>
    <lineage>
        <taxon>Eukaryota</taxon>
        <taxon>Fungi</taxon>
        <taxon>Dikarya</taxon>
        <taxon>Ascomycota</taxon>
        <taxon>Pezizomycotina</taxon>
        <taxon>Dothideomycetes</taxon>
        <taxon>Pleosporomycetidae</taxon>
        <taxon>Pleosporales</taxon>
        <taxon>Massarineae</taxon>
        <taxon>Lentitheciaceae</taxon>
        <taxon>Lentithecium</taxon>
    </lineage>
</organism>
<keyword evidence="3" id="KW-1185">Reference proteome</keyword>
<dbReference type="AlphaFoldDB" id="A0A6G1JFJ6"/>
<evidence type="ECO:0000256" key="1">
    <source>
        <dbReference type="SAM" id="MobiDB-lite"/>
    </source>
</evidence>
<reference evidence="2" key="1">
    <citation type="journal article" date="2020" name="Stud. Mycol.">
        <title>101 Dothideomycetes genomes: a test case for predicting lifestyles and emergence of pathogens.</title>
        <authorList>
            <person name="Haridas S."/>
            <person name="Albert R."/>
            <person name="Binder M."/>
            <person name="Bloem J."/>
            <person name="Labutti K."/>
            <person name="Salamov A."/>
            <person name="Andreopoulos B."/>
            <person name="Baker S."/>
            <person name="Barry K."/>
            <person name="Bills G."/>
            <person name="Bluhm B."/>
            <person name="Cannon C."/>
            <person name="Castanera R."/>
            <person name="Culley D."/>
            <person name="Daum C."/>
            <person name="Ezra D."/>
            <person name="Gonzalez J."/>
            <person name="Henrissat B."/>
            <person name="Kuo A."/>
            <person name="Liang C."/>
            <person name="Lipzen A."/>
            <person name="Lutzoni F."/>
            <person name="Magnuson J."/>
            <person name="Mondo S."/>
            <person name="Nolan M."/>
            <person name="Ohm R."/>
            <person name="Pangilinan J."/>
            <person name="Park H.-J."/>
            <person name="Ramirez L."/>
            <person name="Alfaro M."/>
            <person name="Sun H."/>
            <person name="Tritt A."/>
            <person name="Yoshinaga Y."/>
            <person name="Zwiers L.-H."/>
            <person name="Turgeon B."/>
            <person name="Goodwin S."/>
            <person name="Spatafora J."/>
            <person name="Crous P."/>
            <person name="Grigoriev I."/>
        </authorList>
    </citation>
    <scope>NUCLEOTIDE SEQUENCE</scope>
    <source>
        <strain evidence="2">CBS 122367</strain>
    </source>
</reference>
<dbReference type="EMBL" id="MU005572">
    <property type="protein sequence ID" value="KAF2689011.1"/>
    <property type="molecule type" value="Genomic_DNA"/>
</dbReference>
<protein>
    <submittedName>
        <fullName evidence="2">Uncharacterized protein</fullName>
    </submittedName>
</protein>
<accession>A0A6G1JFJ6</accession>
<evidence type="ECO:0000313" key="3">
    <source>
        <dbReference type="Proteomes" id="UP000799291"/>
    </source>
</evidence>
<gene>
    <name evidence="2" type="ORF">K458DRAFT_292227</name>
</gene>